<evidence type="ECO:0000313" key="2">
    <source>
        <dbReference type="EMBL" id="RZS34371.1"/>
    </source>
</evidence>
<organism evidence="2 3">
    <name type="scientific">Herbihabitans rhizosphaerae</name>
    <dbReference type="NCBI Taxonomy" id="1872711"/>
    <lineage>
        <taxon>Bacteria</taxon>
        <taxon>Bacillati</taxon>
        <taxon>Actinomycetota</taxon>
        <taxon>Actinomycetes</taxon>
        <taxon>Pseudonocardiales</taxon>
        <taxon>Pseudonocardiaceae</taxon>
        <taxon>Herbihabitans</taxon>
    </lineage>
</organism>
<dbReference type="EMBL" id="SGWQ01000009">
    <property type="protein sequence ID" value="RZS34371.1"/>
    <property type="molecule type" value="Genomic_DNA"/>
</dbReference>
<evidence type="ECO:0000313" key="3">
    <source>
        <dbReference type="Proteomes" id="UP000294257"/>
    </source>
</evidence>
<dbReference type="RefSeq" id="WP_130346765.1">
    <property type="nucleotide sequence ID" value="NZ_SGWQ01000009.1"/>
</dbReference>
<proteinExistence type="predicted"/>
<gene>
    <name evidence="2" type="ORF">EV193_109158</name>
</gene>
<evidence type="ECO:0000256" key="1">
    <source>
        <dbReference type="SAM" id="MobiDB-lite"/>
    </source>
</evidence>
<dbReference type="Proteomes" id="UP000294257">
    <property type="component" value="Unassembled WGS sequence"/>
</dbReference>
<reference evidence="2 3" key="1">
    <citation type="submission" date="2019-02" db="EMBL/GenBank/DDBJ databases">
        <title>Genomic Encyclopedia of Type Strains, Phase IV (KMG-IV): sequencing the most valuable type-strain genomes for metagenomic binning, comparative biology and taxonomic classification.</title>
        <authorList>
            <person name="Goeker M."/>
        </authorList>
    </citation>
    <scope>NUCLEOTIDE SEQUENCE [LARGE SCALE GENOMIC DNA]</scope>
    <source>
        <strain evidence="2 3">DSM 101727</strain>
    </source>
</reference>
<accession>A0A4Q7KHJ5</accession>
<comment type="caution">
    <text evidence="2">The sequence shown here is derived from an EMBL/GenBank/DDBJ whole genome shotgun (WGS) entry which is preliminary data.</text>
</comment>
<feature type="region of interest" description="Disordered" evidence="1">
    <location>
        <begin position="1"/>
        <end position="20"/>
    </location>
</feature>
<protein>
    <submittedName>
        <fullName evidence="2">Uncharacterized protein</fullName>
    </submittedName>
</protein>
<dbReference type="OrthoDB" id="157302at2"/>
<name>A0A4Q7KHJ5_9PSEU</name>
<keyword evidence="3" id="KW-1185">Reference proteome</keyword>
<sequence length="61" mass="6683">MLSQPTPSAPIMFGEPSQDTDLLPWSDAERRLVEARNYWSLPASPEFPSNGYLPAHAAVGL</sequence>
<dbReference type="AlphaFoldDB" id="A0A4Q7KHJ5"/>